<evidence type="ECO:0000313" key="1">
    <source>
        <dbReference type="EMBL" id="KAL1124763.1"/>
    </source>
</evidence>
<gene>
    <name evidence="1" type="ORF">AAG570_001384</name>
</gene>
<protein>
    <submittedName>
        <fullName evidence="1">Uncharacterized protein</fullName>
    </submittedName>
</protein>
<proteinExistence type="predicted"/>
<evidence type="ECO:0000313" key="2">
    <source>
        <dbReference type="Proteomes" id="UP001558652"/>
    </source>
</evidence>
<reference evidence="1 2" key="1">
    <citation type="submission" date="2024-07" db="EMBL/GenBank/DDBJ databases">
        <title>Chromosome-level genome assembly of the water stick insect Ranatra chinensis (Heteroptera: Nepidae).</title>
        <authorList>
            <person name="Liu X."/>
        </authorList>
    </citation>
    <scope>NUCLEOTIDE SEQUENCE [LARGE SCALE GENOMIC DNA]</scope>
    <source>
        <strain evidence="1">Cailab_2021Rc</strain>
        <tissue evidence="1">Muscle</tissue>
    </source>
</reference>
<comment type="caution">
    <text evidence="1">The sequence shown here is derived from an EMBL/GenBank/DDBJ whole genome shotgun (WGS) entry which is preliminary data.</text>
</comment>
<sequence>MASKRRNMFHKNKTQETTEEGRCNLPPFCDCMSCRPSDISLFNNTARQAKIVGKYSRFTYKLYKTIANIWFNKQCLSLNITPKYAKIKIKNKSLSANRAIKLAEKSWVKFEIRSLHAKKEYINHTLYKTHLELTTFLDPQSLVDFTENVKSRARIEIERKFNSMKNKIDRLNKTNTDITPTPPTHAFHPRLVNLTKIGFSKTESQMLEKGLNHNLKCPINTRTVESLIIDAETAIQKLPEPLRDEARVDVSRAIRNLPMTNNTLTHKLEARTTINIRKKLTENDALITRADKGRTELYCDNPQSLRLKMASKRRNMFHKNKTQETTEEGCVREGPPRRVNPRAILKGHRATFPEEREVQRSRLPGTGG</sequence>
<name>A0ABD0YY48_9HEMI</name>
<keyword evidence="2" id="KW-1185">Reference proteome</keyword>
<dbReference type="AlphaFoldDB" id="A0ABD0YY48"/>
<dbReference type="EMBL" id="JBFDAA010000010">
    <property type="protein sequence ID" value="KAL1124763.1"/>
    <property type="molecule type" value="Genomic_DNA"/>
</dbReference>
<organism evidence="1 2">
    <name type="scientific">Ranatra chinensis</name>
    <dbReference type="NCBI Taxonomy" id="642074"/>
    <lineage>
        <taxon>Eukaryota</taxon>
        <taxon>Metazoa</taxon>
        <taxon>Ecdysozoa</taxon>
        <taxon>Arthropoda</taxon>
        <taxon>Hexapoda</taxon>
        <taxon>Insecta</taxon>
        <taxon>Pterygota</taxon>
        <taxon>Neoptera</taxon>
        <taxon>Paraneoptera</taxon>
        <taxon>Hemiptera</taxon>
        <taxon>Heteroptera</taxon>
        <taxon>Panheteroptera</taxon>
        <taxon>Nepomorpha</taxon>
        <taxon>Nepidae</taxon>
        <taxon>Ranatrinae</taxon>
        <taxon>Ranatra</taxon>
    </lineage>
</organism>
<accession>A0ABD0YY48</accession>
<dbReference type="Proteomes" id="UP001558652">
    <property type="component" value="Unassembled WGS sequence"/>
</dbReference>